<accession>F2JHE2</accession>
<keyword evidence="5 6" id="KW-0472">Membrane</keyword>
<reference evidence="7 8" key="1">
    <citation type="journal article" date="2011" name="J. Bacteriol.">
        <title>Complete genome sequence of the cellulose-degrading bacterium Cellulosilyticum lentocellum.</title>
        <authorList>
            <consortium name="US DOE Joint Genome Institute"/>
            <person name="Miller D.A."/>
            <person name="Suen G."/>
            <person name="Bruce D."/>
            <person name="Copeland A."/>
            <person name="Cheng J.F."/>
            <person name="Detter C."/>
            <person name="Goodwin L.A."/>
            <person name="Han C.S."/>
            <person name="Hauser L.J."/>
            <person name="Land M.L."/>
            <person name="Lapidus A."/>
            <person name="Lucas S."/>
            <person name="Meincke L."/>
            <person name="Pitluck S."/>
            <person name="Tapia R."/>
            <person name="Teshima H."/>
            <person name="Woyke T."/>
            <person name="Fox B.G."/>
            <person name="Angert E.R."/>
            <person name="Currie C.R."/>
        </authorList>
    </citation>
    <scope>NUCLEOTIDE SEQUENCE [LARGE SCALE GENOMIC DNA]</scope>
    <source>
        <strain evidence="8">ATCC 49066 / DSM 5427 / NCIMB 11756 / RHM5</strain>
    </source>
</reference>
<feature type="transmembrane region" description="Helical" evidence="6">
    <location>
        <begin position="419"/>
        <end position="441"/>
    </location>
</feature>
<dbReference type="GO" id="GO:0005886">
    <property type="term" value="C:plasma membrane"/>
    <property type="evidence" value="ECO:0007669"/>
    <property type="project" value="TreeGrafter"/>
</dbReference>
<dbReference type="PANTHER" id="PTHR30474:SF1">
    <property type="entry name" value="PEPTIDOGLYCAN GLYCOSYLTRANSFERASE MRDB"/>
    <property type="match status" value="1"/>
</dbReference>
<feature type="transmembrane region" description="Helical" evidence="6">
    <location>
        <begin position="143"/>
        <end position="161"/>
    </location>
</feature>
<dbReference type="AlphaFoldDB" id="F2JHE2"/>
<evidence type="ECO:0000256" key="3">
    <source>
        <dbReference type="ARBA" id="ARBA00022960"/>
    </source>
</evidence>
<keyword evidence="3" id="KW-0133">Cell shape</keyword>
<dbReference type="NCBIfam" id="NF038403">
    <property type="entry name" value="perm_prefix_1"/>
    <property type="match status" value="1"/>
</dbReference>
<evidence type="ECO:0000256" key="4">
    <source>
        <dbReference type="ARBA" id="ARBA00022989"/>
    </source>
</evidence>
<keyword evidence="8" id="KW-1185">Reference proteome</keyword>
<feature type="transmembrane region" description="Helical" evidence="6">
    <location>
        <begin position="111"/>
        <end position="131"/>
    </location>
</feature>
<organism evidence="7 8">
    <name type="scientific">Cellulosilyticum lentocellum (strain ATCC 49066 / DSM 5427 / NCIMB 11756 / RHM5)</name>
    <name type="common">Clostridium lentocellum</name>
    <dbReference type="NCBI Taxonomy" id="642492"/>
    <lineage>
        <taxon>Bacteria</taxon>
        <taxon>Bacillati</taxon>
        <taxon>Bacillota</taxon>
        <taxon>Clostridia</taxon>
        <taxon>Lachnospirales</taxon>
        <taxon>Cellulosilyticaceae</taxon>
        <taxon>Cellulosilyticum</taxon>
    </lineage>
</organism>
<comment type="subcellular location">
    <subcellularLocation>
        <location evidence="1">Membrane</location>
        <topology evidence="1">Multi-pass membrane protein</topology>
    </subcellularLocation>
</comment>
<evidence type="ECO:0000313" key="8">
    <source>
        <dbReference type="Proteomes" id="UP000008467"/>
    </source>
</evidence>
<sequence>MNHYVDAFLKEVLEQVRYKRMHPQLAQELNDHIESLKETLMEEEGYTEDKAYEEAVRQMGESVEIGKSLHKMHKPRLEWPTVLLIVGLLGISLITMFTYEYYFSTYIQGASYLYKQFICIVIGAIGLIGMYFMDYKRIEKYSLLLYVAALVLLILTFLWGYELNGAKKWLGIGVFQFETAVLVSPLIIISYIGLARKWSKRGKSGAMFLFVLMMLPTIFYVRGNLAQGIIVFIVLVGIFYKHYPNCLKLISNKKHHFILWIAILGVVGTFFIKKIIEAPHRLERIRAWLNPSIDPMGEGWLTIQLRNMCKGASLVGNDGLFYTLEQLGTTEVVPPYGSSVTDYILNFMIGILGILPAIILVCMIIGLLIRCFKTAAKVREGYGHDLLISISTLFSVQFILSILSNLGILPSISGTYMPFVSYGGTNLVCNMILIGFFLGIYRRKDINPVQLISEGTAEAKRQGWMQWVNAFFEIEDKEIDKDFKDNFEGELSNRALAEAALNFLRGCEEVESVEVVFKDQVQE</sequence>
<dbReference type="InterPro" id="IPR001182">
    <property type="entry name" value="FtsW/RodA"/>
</dbReference>
<dbReference type="Proteomes" id="UP000008467">
    <property type="component" value="Chromosome"/>
</dbReference>
<protein>
    <submittedName>
        <fullName evidence="7">Cell cycle protein</fullName>
    </submittedName>
</protein>
<keyword evidence="4 6" id="KW-1133">Transmembrane helix</keyword>
<feature type="transmembrane region" description="Helical" evidence="6">
    <location>
        <begin position="257"/>
        <end position="276"/>
    </location>
</feature>
<evidence type="ECO:0000256" key="2">
    <source>
        <dbReference type="ARBA" id="ARBA00022692"/>
    </source>
</evidence>
<evidence type="ECO:0000256" key="5">
    <source>
        <dbReference type="ARBA" id="ARBA00023136"/>
    </source>
</evidence>
<feature type="transmembrane region" description="Helical" evidence="6">
    <location>
        <begin position="390"/>
        <end position="413"/>
    </location>
</feature>
<dbReference type="GO" id="GO:0015648">
    <property type="term" value="F:lipid-linked peptidoglycan transporter activity"/>
    <property type="evidence" value="ECO:0007669"/>
    <property type="project" value="TreeGrafter"/>
</dbReference>
<dbReference type="HOGENOM" id="CLU_029243_7_0_9"/>
<feature type="transmembrane region" description="Helical" evidence="6">
    <location>
        <begin position="77"/>
        <end position="99"/>
    </location>
</feature>
<name>F2JHE2_CELLD</name>
<feature type="transmembrane region" description="Helical" evidence="6">
    <location>
        <begin position="173"/>
        <end position="194"/>
    </location>
</feature>
<dbReference type="EMBL" id="CP002582">
    <property type="protein sequence ID" value="ADZ83040.1"/>
    <property type="molecule type" value="Genomic_DNA"/>
</dbReference>
<dbReference type="GO" id="GO:0008360">
    <property type="term" value="P:regulation of cell shape"/>
    <property type="evidence" value="ECO:0007669"/>
    <property type="project" value="UniProtKB-KW"/>
</dbReference>
<evidence type="ECO:0000256" key="6">
    <source>
        <dbReference type="SAM" id="Phobius"/>
    </source>
</evidence>
<dbReference type="RefSeq" id="WP_013656339.1">
    <property type="nucleotide sequence ID" value="NC_015275.1"/>
</dbReference>
<proteinExistence type="predicted"/>
<dbReference type="InterPro" id="IPR047928">
    <property type="entry name" value="Perm_prefix_1"/>
</dbReference>
<dbReference type="GO" id="GO:0051301">
    <property type="term" value="P:cell division"/>
    <property type="evidence" value="ECO:0007669"/>
    <property type="project" value="InterPro"/>
</dbReference>
<dbReference type="GO" id="GO:0032153">
    <property type="term" value="C:cell division site"/>
    <property type="evidence" value="ECO:0007669"/>
    <property type="project" value="TreeGrafter"/>
</dbReference>
<dbReference type="Pfam" id="PF01098">
    <property type="entry name" value="FTSW_RODA_SPOVE"/>
    <property type="match status" value="1"/>
</dbReference>
<gene>
    <name evidence="7" type="ordered locus">Clole_1314</name>
</gene>
<feature type="transmembrane region" description="Helical" evidence="6">
    <location>
        <begin position="229"/>
        <end position="250"/>
    </location>
</feature>
<dbReference type="STRING" id="642492.Clole_1314"/>
<feature type="transmembrane region" description="Helical" evidence="6">
    <location>
        <begin position="206"/>
        <end position="223"/>
    </location>
</feature>
<evidence type="ECO:0000313" key="7">
    <source>
        <dbReference type="EMBL" id="ADZ83040.1"/>
    </source>
</evidence>
<dbReference type="eggNOG" id="COG0772">
    <property type="taxonomic scope" value="Bacteria"/>
</dbReference>
<dbReference type="KEGG" id="cle:Clole_1314"/>
<feature type="transmembrane region" description="Helical" evidence="6">
    <location>
        <begin position="343"/>
        <end position="369"/>
    </location>
</feature>
<keyword evidence="2 6" id="KW-0812">Transmembrane</keyword>
<evidence type="ECO:0000256" key="1">
    <source>
        <dbReference type="ARBA" id="ARBA00004141"/>
    </source>
</evidence>
<dbReference type="PANTHER" id="PTHR30474">
    <property type="entry name" value="CELL CYCLE PROTEIN"/>
    <property type="match status" value="1"/>
</dbReference>